<evidence type="ECO:0000256" key="1">
    <source>
        <dbReference type="ARBA" id="ARBA00004370"/>
    </source>
</evidence>
<dbReference type="Pfam" id="PF03799">
    <property type="entry name" value="FtsQ_DivIB_C"/>
    <property type="match status" value="1"/>
</dbReference>
<dbReference type="EMBL" id="JAINVV010000014">
    <property type="protein sequence ID" value="MBY8825975.1"/>
    <property type="molecule type" value="Genomic_DNA"/>
</dbReference>
<keyword evidence="4 9" id="KW-0132">Cell division</keyword>
<comment type="subcellular location">
    <subcellularLocation>
        <location evidence="9">Cell inner membrane</location>
        <topology evidence="9">Single-pass type II membrane protein</topology>
    </subcellularLocation>
    <subcellularLocation>
        <location evidence="1">Membrane</location>
    </subcellularLocation>
    <text evidence="9">Localizes to the division septum.</text>
</comment>
<feature type="transmembrane region" description="Helical" evidence="9">
    <location>
        <begin position="21"/>
        <end position="41"/>
    </location>
</feature>
<keyword evidence="3 9" id="KW-0997">Cell inner membrane</keyword>
<evidence type="ECO:0000313" key="12">
    <source>
        <dbReference type="EMBL" id="MBY8825975.1"/>
    </source>
</evidence>
<keyword evidence="5 9" id="KW-0812">Transmembrane</keyword>
<evidence type="ECO:0000256" key="5">
    <source>
        <dbReference type="ARBA" id="ARBA00022692"/>
    </source>
</evidence>
<keyword evidence="7 9" id="KW-0472">Membrane</keyword>
<dbReference type="InterPro" id="IPR005548">
    <property type="entry name" value="Cell_div_FtsQ/DivIB_C"/>
</dbReference>
<sequence>MMTRLAEALPVPIETIQRVAGYGMIALIILLAGTAATMMGLPQATGVALAEMTGRAGFEVKRIELTGVDRMERLTVYAIAADQHSMAMPLVDLEKVRRQLMTYGWIADARVSRRLPDTLLIDIVERKPAAIWQNAQKLSLIDATGVELEPVSIGSMPDLPLVVGPDANKQIAALDTLLEAAPALKPMLAGASWIGKRRWDLRFQSGETLALPEGGPEAAAALVKFARMDGTDRLLGRGFVRFDMRIPDKFYVRLPPKGAARPIVPDETTIAKAADGDTKSVKDAGKDSRKDKGNGTTAG</sequence>
<dbReference type="Gene3D" id="3.10.20.310">
    <property type="entry name" value="membrane protein fhac"/>
    <property type="match status" value="1"/>
</dbReference>
<dbReference type="Proteomes" id="UP000706039">
    <property type="component" value="Unassembled WGS sequence"/>
</dbReference>
<feature type="domain" description="POTRA" evidence="11">
    <location>
        <begin position="58"/>
        <end position="126"/>
    </location>
</feature>
<gene>
    <name evidence="9" type="primary">ftsQ</name>
    <name evidence="12" type="ORF">K7G82_26985</name>
</gene>
<proteinExistence type="inferred from homology"/>
<name>A0ABS7PZA5_9SPHN</name>
<evidence type="ECO:0000256" key="9">
    <source>
        <dbReference type="HAMAP-Rule" id="MF_00911"/>
    </source>
</evidence>
<keyword evidence="8 9" id="KW-0131">Cell cycle</keyword>
<dbReference type="InterPro" id="IPR026579">
    <property type="entry name" value="FtsQ"/>
</dbReference>
<keyword evidence="6 9" id="KW-1133">Transmembrane helix</keyword>
<dbReference type="Pfam" id="PF08478">
    <property type="entry name" value="POTRA_1"/>
    <property type="match status" value="1"/>
</dbReference>
<evidence type="ECO:0000313" key="13">
    <source>
        <dbReference type="Proteomes" id="UP000706039"/>
    </source>
</evidence>
<evidence type="ECO:0000256" key="7">
    <source>
        <dbReference type="ARBA" id="ARBA00023136"/>
    </source>
</evidence>
<evidence type="ECO:0000256" key="4">
    <source>
        <dbReference type="ARBA" id="ARBA00022618"/>
    </source>
</evidence>
<reference evidence="12 13" key="1">
    <citation type="submission" date="2021-08" db="EMBL/GenBank/DDBJ databases">
        <authorList>
            <person name="Tuo L."/>
        </authorList>
    </citation>
    <scope>NUCLEOTIDE SEQUENCE [LARGE SCALE GENOMIC DNA]</scope>
    <source>
        <strain evidence="12 13">JCM 31229</strain>
    </source>
</reference>
<evidence type="ECO:0000256" key="10">
    <source>
        <dbReference type="SAM" id="MobiDB-lite"/>
    </source>
</evidence>
<feature type="region of interest" description="Disordered" evidence="10">
    <location>
        <begin position="262"/>
        <end position="299"/>
    </location>
</feature>
<dbReference type="HAMAP" id="MF_00911">
    <property type="entry name" value="FtsQ_subfam"/>
    <property type="match status" value="1"/>
</dbReference>
<feature type="compositionally biased region" description="Basic and acidic residues" evidence="10">
    <location>
        <begin position="274"/>
        <end position="293"/>
    </location>
</feature>
<keyword evidence="2 9" id="KW-1003">Cell membrane</keyword>
<comment type="function">
    <text evidence="9">Essential cell division protein.</text>
</comment>
<dbReference type="PANTHER" id="PTHR35851:SF1">
    <property type="entry name" value="CELL DIVISION PROTEIN FTSQ"/>
    <property type="match status" value="1"/>
</dbReference>
<dbReference type="InterPro" id="IPR013685">
    <property type="entry name" value="POTRA_FtsQ_type"/>
</dbReference>
<evidence type="ECO:0000256" key="3">
    <source>
        <dbReference type="ARBA" id="ARBA00022519"/>
    </source>
</evidence>
<evidence type="ECO:0000259" key="11">
    <source>
        <dbReference type="PROSITE" id="PS51779"/>
    </source>
</evidence>
<keyword evidence="13" id="KW-1185">Reference proteome</keyword>
<comment type="similarity">
    <text evidence="9">Belongs to the FtsQ/DivIB family. FtsQ subfamily.</text>
</comment>
<dbReference type="InterPro" id="IPR034746">
    <property type="entry name" value="POTRA"/>
</dbReference>
<comment type="caution">
    <text evidence="12">The sequence shown here is derived from an EMBL/GenBank/DDBJ whole genome shotgun (WGS) entry which is preliminary data.</text>
</comment>
<dbReference type="PROSITE" id="PS51779">
    <property type="entry name" value="POTRA"/>
    <property type="match status" value="1"/>
</dbReference>
<protein>
    <recommendedName>
        <fullName evidence="9">Cell division protein FtsQ</fullName>
    </recommendedName>
</protein>
<evidence type="ECO:0000256" key="6">
    <source>
        <dbReference type="ARBA" id="ARBA00022989"/>
    </source>
</evidence>
<organism evidence="12 13">
    <name type="scientific">Sphingomonas colocasiae</name>
    <dbReference type="NCBI Taxonomy" id="1848973"/>
    <lineage>
        <taxon>Bacteria</taxon>
        <taxon>Pseudomonadati</taxon>
        <taxon>Pseudomonadota</taxon>
        <taxon>Alphaproteobacteria</taxon>
        <taxon>Sphingomonadales</taxon>
        <taxon>Sphingomonadaceae</taxon>
        <taxon>Sphingomonas</taxon>
    </lineage>
</organism>
<dbReference type="PANTHER" id="PTHR35851">
    <property type="entry name" value="CELL DIVISION PROTEIN FTSQ"/>
    <property type="match status" value="1"/>
</dbReference>
<evidence type="ECO:0000256" key="8">
    <source>
        <dbReference type="ARBA" id="ARBA00023306"/>
    </source>
</evidence>
<dbReference type="GO" id="GO:0051301">
    <property type="term" value="P:cell division"/>
    <property type="evidence" value="ECO:0007669"/>
    <property type="project" value="UniProtKB-KW"/>
</dbReference>
<evidence type="ECO:0000256" key="2">
    <source>
        <dbReference type="ARBA" id="ARBA00022475"/>
    </source>
</evidence>
<accession>A0ABS7PZA5</accession>